<proteinExistence type="predicted"/>
<evidence type="ECO:0000313" key="1">
    <source>
        <dbReference type="Proteomes" id="UP000095286"/>
    </source>
</evidence>
<name>A0AC35TU82_9BILA</name>
<sequence>MLMKSFIFAILAIIALTYAMPNDLKAKSGGGMKCPICEMLVQDSEEWLGKEGEDREAAVIKMCEKELSSLGVAGKMICDAFVKDELDNLIAHLDSQPDEIKDAKKACKDAGYC</sequence>
<accession>A0AC35TU82</accession>
<evidence type="ECO:0000313" key="2">
    <source>
        <dbReference type="WBParaSite" id="RSKR_0000449800.1"/>
    </source>
</evidence>
<dbReference type="Proteomes" id="UP000095286">
    <property type="component" value="Unplaced"/>
</dbReference>
<organism evidence="1 2">
    <name type="scientific">Rhabditophanes sp. KR3021</name>
    <dbReference type="NCBI Taxonomy" id="114890"/>
    <lineage>
        <taxon>Eukaryota</taxon>
        <taxon>Metazoa</taxon>
        <taxon>Ecdysozoa</taxon>
        <taxon>Nematoda</taxon>
        <taxon>Chromadorea</taxon>
        <taxon>Rhabditida</taxon>
        <taxon>Tylenchina</taxon>
        <taxon>Panagrolaimomorpha</taxon>
        <taxon>Strongyloidoidea</taxon>
        <taxon>Alloionematidae</taxon>
        <taxon>Rhabditophanes</taxon>
    </lineage>
</organism>
<reference evidence="2" key="1">
    <citation type="submission" date="2016-11" db="UniProtKB">
        <authorList>
            <consortium name="WormBaseParasite"/>
        </authorList>
    </citation>
    <scope>IDENTIFICATION</scope>
    <source>
        <strain evidence="2">KR3021</strain>
    </source>
</reference>
<protein>
    <submittedName>
        <fullName evidence="2">Saposin B-type domain-containing protein</fullName>
    </submittedName>
</protein>
<dbReference type="WBParaSite" id="RSKR_0000449800.1">
    <property type="protein sequence ID" value="RSKR_0000449800.1"/>
    <property type="gene ID" value="RSKR_0000449800"/>
</dbReference>